<organism evidence="2 3">
    <name type="scientific">Hymenolepis diminuta</name>
    <name type="common">Rat tapeworm</name>
    <dbReference type="NCBI Taxonomy" id="6216"/>
    <lineage>
        <taxon>Eukaryota</taxon>
        <taxon>Metazoa</taxon>
        <taxon>Spiralia</taxon>
        <taxon>Lophotrochozoa</taxon>
        <taxon>Platyhelminthes</taxon>
        <taxon>Cestoda</taxon>
        <taxon>Eucestoda</taxon>
        <taxon>Cyclophyllidea</taxon>
        <taxon>Hymenolepididae</taxon>
        <taxon>Hymenolepis</taxon>
    </lineage>
</organism>
<evidence type="ECO:0000313" key="2">
    <source>
        <dbReference type="EMBL" id="VUZ44829.1"/>
    </source>
</evidence>
<evidence type="ECO:0000313" key="3">
    <source>
        <dbReference type="Proteomes" id="UP000321570"/>
    </source>
</evidence>
<feature type="non-terminal residue" evidence="2">
    <location>
        <position position="1"/>
    </location>
</feature>
<dbReference type="AlphaFoldDB" id="A0A564YCY6"/>
<dbReference type="EMBL" id="CABIJS010000144">
    <property type="protein sequence ID" value="VUZ44829.1"/>
    <property type="molecule type" value="Genomic_DNA"/>
</dbReference>
<name>A0A564YCY6_HYMDI</name>
<evidence type="ECO:0000256" key="1">
    <source>
        <dbReference type="SAM" id="MobiDB-lite"/>
    </source>
</evidence>
<accession>A0A564YCY6</accession>
<dbReference type="Proteomes" id="UP000321570">
    <property type="component" value="Unassembled WGS sequence"/>
</dbReference>
<proteinExistence type="predicted"/>
<keyword evidence="3" id="KW-1185">Reference proteome</keyword>
<protein>
    <submittedName>
        <fullName evidence="2">Uncharacterized protein</fullName>
    </submittedName>
</protein>
<gene>
    <name evidence="2" type="ORF">WMSIL1_LOCUS4938</name>
</gene>
<sequence>ISNDVSNTSTANIPLVSSNNSTQSQVLTVHPSVLPLGTRFQAESDDMKLHPSIRYGVKLTNLRYSMKSSIPKVVSARLVSQSTMPNQ</sequence>
<reference evidence="2 3" key="1">
    <citation type="submission" date="2019-07" db="EMBL/GenBank/DDBJ databases">
        <authorList>
            <person name="Jastrzebski P J."/>
            <person name="Paukszto L."/>
            <person name="Jastrzebski P J."/>
        </authorList>
    </citation>
    <scope>NUCLEOTIDE SEQUENCE [LARGE SCALE GENOMIC DNA]</scope>
    <source>
        <strain evidence="2 3">WMS-il1</strain>
    </source>
</reference>
<feature type="region of interest" description="Disordered" evidence="1">
    <location>
        <begin position="1"/>
        <end position="24"/>
    </location>
</feature>